<dbReference type="Proteomes" id="UP000821845">
    <property type="component" value="Chromosome 11"/>
</dbReference>
<keyword evidence="2" id="KW-1185">Reference proteome</keyword>
<protein>
    <submittedName>
        <fullName evidence="1">Uncharacterized protein</fullName>
    </submittedName>
</protein>
<evidence type="ECO:0000313" key="1">
    <source>
        <dbReference type="EMBL" id="KAH6941941.1"/>
    </source>
</evidence>
<proteinExistence type="predicted"/>
<evidence type="ECO:0000313" key="2">
    <source>
        <dbReference type="Proteomes" id="UP000821845"/>
    </source>
</evidence>
<organism evidence="1 2">
    <name type="scientific">Hyalomma asiaticum</name>
    <name type="common">Tick</name>
    <dbReference type="NCBI Taxonomy" id="266040"/>
    <lineage>
        <taxon>Eukaryota</taxon>
        <taxon>Metazoa</taxon>
        <taxon>Ecdysozoa</taxon>
        <taxon>Arthropoda</taxon>
        <taxon>Chelicerata</taxon>
        <taxon>Arachnida</taxon>
        <taxon>Acari</taxon>
        <taxon>Parasitiformes</taxon>
        <taxon>Ixodida</taxon>
        <taxon>Ixodoidea</taxon>
        <taxon>Ixodidae</taxon>
        <taxon>Hyalomminae</taxon>
        <taxon>Hyalomma</taxon>
    </lineage>
</organism>
<gene>
    <name evidence="1" type="ORF">HPB50_024457</name>
</gene>
<accession>A0ACB7T421</accession>
<reference evidence="1" key="1">
    <citation type="submission" date="2020-05" db="EMBL/GenBank/DDBJ databases">
        <title>Large-scale comparative analyses of tick genomes elucidate their genetic diversity and vector capacities.</title>
        <authorList>
            <person name="Jia N."/>
            <person name="Wang J."/>
            <person name="Shi W."/>
            <person name="Du L."/>
            <person name="Sun Y."/>
            <person name="Zhan W."/>
            <person name="Jiang J."/>
            <person name="Wang Q."/>
            <person name="Zhang B."/>
            <person name="Ji P."/>
            <person name="Sakyi L.B."/>
            <person name="Cui X."/>
            <person name="Yuan T."/>
            <person name="Jiang B."/>
            <person name="Yang W."/>
            <person name="Lam T.T.-Y."/>
            <person name="Chang Q."/>
            <person name="Ding S."/>
            <person name="Wang X."/>
            <person name="Zhu J."/>
            <person name="Ruan X."/>
            <person name="Zhao L."/>
            <person name="Wei J."/>
            <person name="Que T."/>
            <person name="Du C."/>
            <person name="Cheng J."/>
            <person name="Dai P."/>
            <person name="Han X."/>
            <person name="Huang E."/>
            <person name="Gao Y."/>
            <person name="Liu J."/>
            <person name="Shao H."/>
            <person name="Ye R."/>
            <person name="Li L."/>
            <person name="Wei W."/>
            <person name="Wang X."/>
            <person name="Wang C."/>
            <person name="Yang T."/>
            <person name="Huo Q."/>
            <person name="Li W."/>
            <person name="Guo W."/>
            <person name="Chen H."/>
            <person name="Zhou L."/>
            <person name="Ni X."/>
            <person name="Tian J."/>
            <person name="Zhou Y."/>
            <person name="Sheng Y."/>
            <person name="Liu T."/>
            <person name="Pan Y."/>
            <person name="Xia L."/>
            <person name="Li J."/>
            <person name="Zhao F."/>
            <person name="Cao W."/>
        </authorList>
    </citation>
    <scope>NUCLEOTIDE SEQUENCE</scope>
    <source>
        <strain evidence="1">Hyas-2018</strain>
    </source>
</reference>
<comment type="caution">
    <text evidence="1">The sequence shown here is derived from an EMBL/GenBank/DDBJ whole genome shotgun (WGS) entry which is preliminary data.</text>
</comment>
<sequence length="650" mass="73527">MASASTAAGPSRTASNTIGPFPCLVWRRVFRHLDAASLLTMAEAAPALQRYAFCSKILTRLTFDPETDERISKKFALATCKRLVEDNEVRNVAIAGHVRRLRLTNCLTFSSESILDIARYCFNLRELYCVNCVVEPTDLFDLLSLKLTGVTKLEWSLYEDRYYKSWLDSHAVTHIRTFPKLQGPKLNTMYIELVVTDAAVFLMDHFLAHCRRLRHLHVHAIRKEDPDVPSAEACRRELTKRKRRFETFKYSHEEVPSVRDRRARMQELDERRRTFSAEDAIWGNVDCRFKPEESTNLFTFADVAERKVILRGLKQAVVVVEADARSTCLFEHAAGQADSWKDIVSLSLALMAPRGFEVPKTPTAHRGYMNPMMQFFDGCVSRLVELNMTAFHFTKDADCCLVVASTLPNLRSLALPPCGVNQKHSLESLACGCALLEHLDIGSHGALSCEACQLPLLFSTINIARLHATTKLRRLGIDETARVTDLRFLQLCRVRELRLSVGSENAGELQHCTWSLGELLRFNRQLTSLTLLASKETLGPNLAENLSEASTLQHLCVLTATWTPDSMAEKFFMTLEESLPQLKSAHAHYVSARGTVKALSWMRQCKPPYTEPTVAKWRSFHGVFLDNSPCLSRQCSVTTFIGLVRPRNRL</sequence>
<dbReference type="EMBL" id="CM023491">
    <property type="protein sequence ID" value="KAH6941941.1"/>
    <property type="molecule type" value="Genomic_DNA"/>
</dbReference>
<name>A0ACB7T421_HYAAI</name>